<dbReference type="Proteomes" id="UP000269019">
    <property type="component" value="Chromosome"/>
</dbReference>
<name>A0A3G6J5W2_9CORY</name>
<gene>
    <name evidence="3" type="primary">scpA</name>
    <name evidence="3" type="ORF">CCHOA_05450</name>
</gene>
<accession>A0A3G6J5W2</accession>
<evidence type="ECO:0000313" key="3">
    <source>
        <dbReference type="EMBL" id="AZA13491.1"/>
    </source>
</evidence>
<dbReference type="Pfam" id="PF02616">
    <property type="entry name" value="SMC_ScpA"/>
    <property type="match status" value="1"/>
</dbReference>
<dbReference type="KEGG" id="ccho:CCHOA_05450"/>
<dbReference type="PANTHER" id="PTHR33969">
    <property type="entry name" value="SEGREGATION AND CONDENSATION PROTEIN A"/>
    <property type="match status" value="1"/>
</dbReference>
<keyword evidence="1" id="KW-0159">Chromosome partition</keyword>
<dbReference type="Gene3D" id="6.10.250.2410">
    <property type="match status" value="1"/>
</dbReference>
<dbReference type="GO" id="GO:0007059">
    <property type="term" value="P:chromosome segregation"/>
    <property type="evidence" value="ECO:0007669"/>
    <property type="project" value="UniProtKB-KW"/>
</dbReference>
<dbReference type="AlphaFoldDB" id="A0A3G6J5W2"/>
<dbReference type="PANTHER" id="PTHR33969:SF2">
    <property type="entry name" value="SEGREGATION AND CONDENSATION PROTEIN A"/>
    <property type="match status" value="1"/>
</dbReference>
<proteinExistence type="predicted"/>
<dbReference type="InterPro" id="IPR003768">
    <property type="entry name" value="ScpA"/>
</dbReference>
<dbReference type="EMBL" id="CP033896">
    <property type="protein sequence ID" value="AZA13491.1"/>
    <property type="molecule type" value="Genomic_DNA"/>
</dbReference>
<organism evidence="3 4">
    <name type="scientific">Corynebacterium choanae</name>
    <dbReference type="NCBI Taxonomy" id="1862358"/>
    <lineage>
        <taxon>Bacteria</taxon>
        <taxon>Bacillati</taxon>
        <taxon>Actinomycetota</taxon>
        <taxon>Actinomycetes</taxon>
        <taxon>Mycobacteriales</taxon>
        <taxon>Corynebacteriaceae</taxon>
        <taxon>Corynebacterium</taxon>
    </lineage>
</organism>
<evidence type="ECO:0000313" key="4">
    <source>
        <dbReference type="Proteomes" id="UP000269019"/>
    </source>
</evidence>
<protein>
    <recommendedName>
        <fullName evidence="2">Segregation and condensation protein A</fullName>
    </recommendedName>
</protein>
<keyword evidence="4" id="KW-1185">Reference proteome</keyword>
<evidence type="ECO:0000256" key="1">
    <source>
        <dbReference type="ARBA" id="ARBA00022829"/>
    </source>
</evidence>
<sequence>MVSQPSPRRRIESSITVPDPGAVQPELPGFRVVLANFTGPFDLLLQLIGKKKLDVTEVALAQVTDDFIAYTRQLGETADLSEITEFLVIAATLLDLKTARLLPRGEVDSEEDLALLESRDLLFARLLQYRAYAEVATMMGQWALHAPRRYPRSVSMEPAFVDLMPPVTLGVDAAGFAELAAAAFRPKPAAVVGVDHIHAPAVSVPEQAGILLRSLQAAGSDAWLSFVTLAQSCDHVLQVVGRFLAVLELVKAGAIEFAQEDTLGELSLRWTGLDVDPAVVAAGTWE</sequence>
<reference evidence="3 4" key="1">
    <citation type="submission" date="2018-11" db="EMBL/GenBank/DDBJ databases">
        <authorList>
            <person name="Kleinhagauer T."/>
            <person name="Glaeser S.P."/>
            <person name="Spergser J."/>
            <person name="Ruckert C."/>
            <person name="Kaempfer P."/>
            <person name="Busse H.-J."/>
        </authorList>
    </citation>
    <scope>NUCLEOTIDE SEQUENCE [LARGE SCALE GENOMIC DNA]</scope>
    <source>
        <strain evidence="3 4">200CH</strain>
    </source>
</reference>
<evidence type="ECO:0000256" key="2">
    <source>
        <dbReference type="ARBA" id="ARBA00044777"/>
    </source>
</evidence>